<dbReference type="GO" id="GO:0005634">
    <property type="term" value="C:nucleus"/>
    <property type="evidence" value="ECO:0007669"/>
    <property type="project" value="TreeGrafter"/>
</dbReference>
<name>A0A8C3DCE2_CORMO</name>
<feature type="region of interest" description="Disordered" evidence="5">
    <location>
        <begin position="118"/>
        <end position="173"/>
    </location>
</feature>
<sequence>MTTRFLDYFYFFFYLKLMGSSSSPINFSSRSDLAWIELFSCVFWFPFFPLETEQRLSVKLTDGGDICSKSRSATDSSVLRGRIFTHFQLLSRYYAAFIPAWPHPHGLTGSSLPWAQPAPLGASGSRGTPGAPPAPPARSAEAAAPPCRKEARSPCQSYENLKEGSKRKKLSIRTAEKLHSLQGKCTNRKRKKREKLQWFQSHLDPSKIEYTKKEAGELIENYMCRFNAELEQIELQNSIKGRQGRQHGSRETVIKQTIERERQLYEGYGIEIPDIMNRKHLKFFREWDGDLRKLPNIKMKKLSARDAACSHPEVIDEEAKEDLNEGEEVGPEEHQLIQELK</sequence>
<dbReference type="Gene3D" id="1.20.1440.170">
    <property type="entry name" value="Translation machinery-associated protein 16-like"/>
    <property type="match status" value="1"/>
</dbReference>
<feature type="compositionally biased region" description="Basic and acidic residues" evidence="5">
    <location>
        <begin position="331"/>
        <end position="341"/>
    </location>
</feature>
<evidence type="ECO:0000313" key="7">
    <source>
        <dbReference type="Proteomes" id="UP000694553"/>
    </source>
</evidence>
<dbReference type="InterPro" id="IPR021346">
    <property type="entry name" value="Tma16"/>
</dbReference>
<protein>
    <recommendedName>
        <fullName evidence="1">Translation machinery-associated protein 16</fullName>
    </recommendedName>
</protein>
<reference evidence="6" key="2">
    <citation type="submission" date="2025-08" db="UniProtKB">
        <authorList>
            <consortium name="Ensembl"/>
        </authorList>
    </citation>
    <scope>IDENTIFICATION</scope>
</reference>
<organism evidence="6 7">
    <name type="scientific">Corvus moneduloides</name>
    <name type="common">New Caledonian crow</name>
    <dbReference type="NCBI Taxonomy" id="1196302"/>
    <lineage>
        <taxon>Eukaryota</taxon>
        <taxon>Metazoa</taxon>
        <taxon>Chordata</taxon>
        <taxon>Craniata</taxon>
        <taxon>Vertebrata</taxon>
        <taxon>Euteleostomi</taxon>
        <taxon>Archelosauria</taxon>
        <taxon>Archosauria</taxon>
        <taxon>Dinosauria</taxon>
        <taxon>Saurischia</taxon>
        <taxon>Theropoda</taxon>
        <taxon>Coelurosauria</taxon>
        <taxon>Aves</taxon>
        <taxon>Neognathae</taxon>
        <taxon>Neoaves</taxon>
        <taxon>Telluraves</taxon>
        <taxon>Australaves</taxon>
        <taxon>Passeriformes</taxon>
        <taxon>Corvoidea</taxon>
        <taxon>Corvidae</taxon>
        <taxon>Corvus</taxon>
    </lineage>
</organism>
<dbReference type="PANTHER" id="PTHR13349">
    <property type="entry name" value="TRANSLATION MACHINERY-ASSOCIATED PROTEIN 16"/>
    <property type="match status" value="1"/>
</dbReference>
<comment type="similarity">
    <text evidence="3">Belongs to the TMA16 family.</text>
</comment>
<feature type="compositionally biased region" description="Low complexity" evidence="5">
    <location>
        <begin position="137"/>
        <end position="146"/>
    </location>
</feature>
<evidence type="ECO:0000256" key="5">
    <source>
        <dbReference type="SAM" id="MobiDB-lite"/>
    </source>
</evidence>
<dbReference type="Proteomes" id="UP000694553">
    <property type="component" value="Unassembled WGS sequence"/>
</dbReference>
<reference evidence="7" key="1">
    <citation type="submission" date="2019-10" db="EMBL/GenBank/DDBJ databases">
        <title>Corvus moneduloides (New Caledonian crow) genome, bCorMon1, primary haplotype.</title>
        <authorList>
            <person name="Rutz C."/>
            <person name="Fungtammasan C."/>
            <person name="Mountcastle J."/>
            <person name="Formenti G."/>
            <person name="Chow W."/>
            <person name="Howe K."/>
            <person name="Steele M.P."/>
            <person name="Fernandes J."/>
            <person name="Gilbert M.T.P."/>
            <person name="Fedrigo O."/>
            <person name="Jarvis E.D."/>
            <person name="Gemmell N."/>
        </authorList>
    </citation>
    <scope>NUCLEOTIDE SEQUENCE [LARGE SCALE GENOMIC DNA]</scope>
</reference>
<evidence type="ECO:0000256" key="3">
    <source>
        <dbReference type="ARBA" id="ARBA00034127"/>
    </source>
</evidence>
<accession>A0A8U7MP37</accession>
<comment type="function">
    <text evidence="2">Involved in the biogenesis of the 60S ribosomal subunit in the nucleus.</text>
</comment>
<feature type="region of interest" description="Disordered" evidence="5">
    <location>
        <begin position="302"/>
        <end position="341"/>
    </location>
</feature>
<evidence type="ECO:0000256" key="4">
    <source>
        <dbReference type="ARBA" id="ARBA00034132"/>
    </source>
</evidence>
<evidence type="ECO:0000256" key="1">
    <source>
        <dbReference type="ARBA" id="ARBA00020047"/>
    </source>
</evidence>
<reference evidence="6" key="3">
    <citation type="submission" date="2025-09" db="UniProtKB">
        <authorList>
            <consortium name="Ensembl"/>
        </authorList>
    </citation>
    <scope>IDENTIFICATION</scope>
</reference>
<keyword evidence="7" id="KW-1185">Reference proteome</keyword>
<dbReference type="Pfam" id="PF11176">
    <property type="entry name" value="Tma16"/>
    <property type="match status" value="1"/>
</dbReference>
<dbReference type="PANTHER" id="PTHR13349:SF2">
    <property type="entry name" value="TRANSLATION MACHINERY-ASSOCIATED PROTEIN 16"/>
    <property type="match status" value="1"/>
</dbReference>
<dbReference type="Ensembl" id="ENSCMUT00000002272.2">
    <property type="protein sequence ID" value="ENSCMUP00000002113.2"/>
    <property type="gene ID" value="ENSCMUG00000001439.2"/>
</dbReference>
<proteinExistence type="inferred from homology"/>
<evidence type="ECO:0000313" key="6">
    <source>
        <dbReference type="Ensembl" id="ENSCMUP00000002113.2"/>
    </source>
</evidence>
<feature type="compositionally biased region" description="Acidic residues" evidence="5">
    <location>
        <begin position="315"/>
        <end position="330"/>
    </location>
</feature>
<evidence type="ECO:0000256" key="2">
    <source>
        <dbReference type="ARBA" id="ARBA00034079"/>
    </source>
</evidence>
<comment type="subunit">
    <text evidence="4">Associates with pre-60S ribosomal particles.</text>
</comment>
<accession>A0A8C3DCE2</accession>
<dbReference type="FunFam" id="1.20.1440.170:FF:000001">
    <property type="entry name" value="Translation machinery-associated 16 homolog"/>
    <property type="match status" value="1"/>
</dbReference>
<dbReference type="InterPro" id="IPR038356">
    <property type="entry name" value="Tma16_sf"/>
</dbReference>
<dbReference type="AlphaFoldDB" id="A0A8C3DCE2"/>
<gene>
    <name evidence="6" type="primary">TMA16</name>
</gene>